<dbReference type="EMBL" id="BNBF01000035">
    <property type="protein sequence ID" value="GHG74302.1"/>
    <property type="molecule type" value="Genomic_DNA"/>
</dbReference>
<sequence length="67" mass="7682">MPGFLSRIEDRMDGETPVENSDDQEEQEDREAAAERRRERRAVIVQLLIDWSSVIAAVANLVVQHFS</sequence>
<organism evidence="2 3">
    <name type="scientific">Streptomyces capoamus</name>
    <dbReference type="NCBI Taxonomy" id="68183"/>
    <lineage>
        <taxon>Bacteria</taxon>
        <taxon>Bacillati</taxon>
        <taxon>Actinomycetota</taxon>
        <taxon>Actinomycetes</taxon>
        <taxon>Kitasatosporales</taxon>
        <taxon>Streptomycetaceae</taxon>
        <taxon>Streptomyces</taxon>
    </lineage>
</organism>
<evidence type="ECO:0000313" key="3">
    <source>
        <dbReference type="Proteomes" id="UP000619355"/>
    </source>
</evidence>
<proteinExistence type="predicted"/>
<dbReference type="AlphaFoldDB" id="A0A919KG02"/>
<dbReference type="Proteomes" id="UP000619355">
    <property type="component" value="Unassembled WGS sequence"/>
</dbReference>
<reference evidence="3" key="1">
    <citation type="journal article" date="2019" name="Int. J. Syst. Evol. Microbiol.">
        <title>The Global Catalogue of Microorganisms (GCM) 10K type strain sequencing project: providing services to taxonomists for standard genome sequencing and annotation.</title>
        <authorList>
            <consortium name="The Broad Institute Genomics Platform"/>
            <consortium name="The Broad Institute Genome Sequencing Center for Infectious Disease"/>
            <person name="Wu L."/>
            <person name="Ma J."/>
        </authorList>
    </citation>
    <scope>NUCLEOTIDE SEQUENCE [LARGE SCALE GENOMIC DNA]</scope>
    <source>
        <strain evidence="3">JCM 4253</strain>
    </source>
</reference>
<feature type="compositionally biased region" description="Acidic residues" evidence="1">
    <location>
        <begin position="20"/>
        <end position="29"/>
    </location>
</feature>
<keyword evidence="3" id="KW-1185">Reference proteome</keyword>
<protein>
    <submittedName>
        <fullName evidence="2">Uncharacterized protein</fullName>
    </submittedName>
</protein>
<gene>
    <name evidence="2" type="ORF">GCM10018980_71100</name>
</gene>
<comment type="caution">
    <text evidence="2">The sequence shown here is derived from an EMBL/GenBank/DDBJ whole genome shotgun (WGS) entry which is preliminary data.</text>
</comment>
<evidence type="ECO:0000256" key="1">
    <source>
        <dbReference type="SAM" id="MobiDB-lite"/>
    </source>
</evidence>
<feature type="region of interest" description="Disordered" evidence="1">
    <location>
        <begin position="1"/>
        <end position="35"/>
    </location>
</feature>
<accession>A0A919KG02</accession>
<name>A0A919KG02_9ACTN</name>
<evidence type="ECO:0000313" key="2">
    <source>
        <dbReference type="EMBL" id="GHG74302.1"/>
    </source>
</evidence>